<protein>
    <recommendedName>
        <fullName evidence="3">DUF4148 domain-containing protein</fullName>
    </recommendedName>
</protein>
<proteinExistence type="predicted"/>
<dbReference type="Proteomes" id="UP000191686">
    <property type="component" value="Unassembled WGS sequence"/>
</dbReference>
<evidence type="ECO:0000313" key="1">
    <source>
        <dbReference type="EMBL" id="MCW3713766.1"/>
    </source>
</evidence>
<organism evidence="1 2">
    <name type="scientific">Burkholderia cenocepacia</name>
    <dbReference type="NCBI Taxonomy" id="95486"/>
    <lineage>
        <taxon>Bacteria</taxon>
        <taxon>Pseudomonadati</taxon>
        <taxon>Pseudomonadota</taxon>
        <taxon>Betaproteobacteria</taxon>
        <taxon>Burkholderiales</taxon>
        <taxon>Burkholderiaceae</taxon>
        <taxon>Burkholderia</taxon>
        <taxon>Burkholderia cepacia complex</taxon>
    </lineage>
</organism>
<dbReference type="EMBL" id="JYMX02000017">
    <property type="protein sequence ID" value="MCW3713766.1"/>
    <property type="molecule type" value="Genomic_DNA"/>
</dbReference>
<evidence type="ECO:0008006" key="3">
    <source>
        <dbReference type="Google" id="ProtNLM"/>
    </source>
</evidence>
<reference evidence="1 2" key="2">
    <citation type="journal article" date="2017" name="Front. Microbiol.">
        <title>Genomics Reveals a Unique Clone of Burkholderia cenocepacia Harboring an Actively Excising Novel Genomic Island.</title>
        <authorList>
            <person name="Patil P.P."/>
            <person name="Mali S."/>
            <person name="Midha S."/>
            <person name="Gautam V."/>
            <person name="Dash L."/>
            <person name="Kumar S."/>
            <person name="Shastri J."/>
            <person name="Singhal L."/>
            <person name="Patil P.B."/>
        </authorList>
    </citation>
    <scope>NUCLEOTIDE SEQUENCE [LARGE SCALE GENOMIC DNA]</scope>
    <source>
        <strain evidence="1 2">BC-19</strain>
    </source>
</reference>
<accession>A0ABD4UH29</accession>
<gene>
    <name evidence="1" type="ORF">UE95_020975</name>
</gene>
<evidence type="ECO:0000313" key="2">
    <source>
        <dbReference type="Proteomes" id="UP000191686"/>
    </source>
</evidence>
<dbReference type="AlphaFoldDB" id="A0ABD4UH29"/>
<name>A0ABD4UH29_9BURK</name>
<sequence>MPHLKITIADSAIQAGCGPTYDDFNASMMDRCGDNHLEAIMRSLVPVAVLSCALVALPAVGFAQSIGAGDTPHAAPLTWSAARAETDVQLMQMTRAGYRATTAGNQNYPLAMQRALARVNNPMPDRWRDEKAAMEARAARDAQTGHPVKAFFVKTAYYLKGENTF</sequence>
<reference evidence="1 2" key="1">
    <citation type="journal article" date="2017" name="Front. Microbiol.">
        <title>Genomics reveals a unique clone of Burkholderia cenocepacia harbouring an actively excising novel genomic island.</title>
        <authorList>
            <person name="Patil P."/>
            <person name="Mali S."/>
            <person name="Midha S."/>
            <person name="Gautam V."/>
            <person name="Dash L."/>
            <person name="Kumar S."/>
            <person name="Shastri J."/>
            <person name="Singhal L."/>
            <person name="Patil P.B."/>
        </authorList>
    </citation>
    <scope>NUCLEOTIDE SEQUENCE [LARGE SCALE GENOMIC DNA]</scope>
    <source>
        <strain evidence="1 2">BC-19</strain>
    </source>
</reference>
<comment type="caution">
    <text evidence="1">The sequence shown here is derived from an EMBL/GenBank/DDBJ whole genome shotgun (WGS) entry which is preliminary data.</text>
</comment>